<reference evidence="1 2" key="1">
    <citation type="submission" date="2015-01" db="EMBL/GenBank/DDBJ databases">
        <title>Evolution of Trichinella species and genotypes.</title>
        <authorList>
            <person name="Korhonen P.K."/>
            <person name="Edoardo P."/>
            <person name="Giuseppe L.R."/>
            <person name="Gasser R.B."/>
        </authorList>
    </citation>
    <scope>NUCLEOTIDE SEQUENCE [LARGE SCALE GENOMIC DNA]</scope>
    <source>
        <strain evidence="1">ISS1029</strain>
    </source>
</reference>
<dbReference type="EMBL" id="JYDP01000214">
    <property type="protein sequence ID" value="KRZ02841.1"/>
    <property type="molecule type" value="Genomic_DNA"/>
</dbReference>
<name>A0A0V1GXJ5_9BILA</name>
<proteinExistence type="predicted"/>
<dbReference type="Proteomes" id="UP000055024">
    <property type="component" value="Unassembled WGS sequence"/>
</dbReference>
<keyword evidence="2" id="KW-1185">Reference proteome</keyword>
<sequence>MNGIDFEKLQNHNEPGRTLHGTSFVEIVAAILFPYINKEFINSLHVPRGMSLALLSL</sequence>
<accession>A0A0V1GXJ5</accession>
<organism evidence="1 2">
    <name type="scientific">Trichinella zimbabwensis</name>
    <dbReference type="NCBI Taxonomy" id="268475"/>
    <lineage>
        <taxon>Eukaryota</taxon>
        <taxon>Metazoa</taxon>
        <taxon>Ecdysozoa</taxon>
        <taxon>Nematoda</taxon>
        <taxon>Enoplea</taxon>
        <taxon>Dorylaimia</taxon>
        <taxon>Trichinellida</taxon>
        <taxon>Trichinellidae</taxon>
        <taxon>Trichinella</taxon>
    </lineage>
</organism>
<gene>
    <name evidence="1" type="ORF">T11_7624</name>
</gene>
<evidence type="ECO:0000313" key="2">
    <source>
        <dbReference type="Proteomes" id="UP000055024"/>
    </source>
</evidence>
<protein>
    <submittedName>
        <fullName evidence="1">Uncharacterized protein</fullName>
    </submittedName>
</protein>
<comment type="caution">
    <text evidence="1">The sequence shown here is derived from an EMBL/GenBank/DDBJ whole genome shotgun (WGS) entry which is preliminary data.</text>
</comment>
<dbReference type="AlphaFoldDB" id="A0A0V1GXJ5"/>
<evidence type="ECO:0000313" key="1">
    <source>
        <dbReference type="EMBL" id="KRZ02841.1"/>
    </source>
</evidence>